<evidence type="ECO:0000313" key="3">
    <source>
        <dbReference type="Proteomes" id="UP001198200"/>
    </source>
</evidence>
<keyword evidence="1" id="KW-0812">Transmembrane</keyword>
<feature type="transmembrane region" description="Helical" evidence="1">
    <location>
        <begin position="319"/>
        <end position="339"/>
    </location>
</feature>
<name>A0AAE3E510_9FIRM</name>
<feature type="transmembrane region" description="Helical" evidence="1">
    <location>
        <begin position="381"/>
        <end position="400"/>
    </location>
</feature>
<feature type="transmembrane region" description="Helical" evidence="1">
    <location>
        <begin position="165"/>
        <end position="184"/>
    </location>
</feature>
<organism evidence="2 3">
    <name type="scientific">Anthropogastromicrobium aceti</name>
    <dbReference type="NCBI Taxonomy" id="2981768"/>
    <lineage>
        <taxon>Bacteria</taxon>
        <taxon>Bacillati</taxon>
        <taxon>Bacillota</taxon>
        <taxon>Clostridia</taxon>
        <taxon>Lachnospirales</taxon>
        <taxon>Lachnospiraceae</taxon>
        <taxon>Anthropogastromicrobium</taxon>
    </lineage>
</organism>
<comment type="caution">
    <text evidence="2">The sequence shown here is derived from an EMBL/GenBank/DDBJ whole genome shotgun (WGS) entry which is preliminary data.</text>
</comment>
<feature type="transmembrane region" description="Helical" evidence="1">
    <location>
        <begin position="82"/>
        <end position="101"/>
    </location>
</feature>
<feature type="transmembrane region" description="Helical" evidence="1">
    <location>
        <begin position="113"/>
        <end position="130"/>
    </location>
</feature>
<feature type="transmembrane region" description="Helical" evidence="1">
    <location>
        <begin position="142"/>
        <end position="159"/>
    </location>
</feature>
<keyword evidence="1" id="KW-0472">Membrane</keyword>
<feature type="transmembrane region" description="Helical" evidence="1">
    <location>
        <begin position="242"/>
        <end position="266"/>
    </location>
</feature>
<protein>
    <submittedName>
        <fullName evidence="2">Uncharacterized protein</fullName>
    </submittedName>
</protein>
<evidence type="ECO:0000313" key="2">
    <source>
        <dbReference type="EMBL" id="MCC2222001.1"/>
    </source>
</evidence>
<dbReference type="EMBL" id="JAJEQN010000025">
    <property type="protein sequence ID" value="MCC2222001.1"/>
    <property type="molecule type" value="Genomic_DNA"/>
</dbReference>
<keyword evidence="3" id="KW-1185">Reference proteome</keyword>
<sequence length="455" mass="52462">MIITIVLSVYPMSLSPVWNGTIPGHRDQYERMAQSILNGHLYLEYEDVDPRLSEMENPYDPQARKELGIYYHWDHAFYNGKYYMYFGIVPVVLLFLPYQLLTGNALTTYKATQIFTVGTILAIFALFDFLRKKFFPKMPFDLYLILSMVLSFVSVWYAIAAPALYCTAIMSAVCMEIISLNLMVRVVWDSEQKKGRKMAELSGSFLCASLAFGCRPTIALSGILQIMLFYLHLHELKSKKKSMKACLTAGIPCLVTAILLMWYNYARFGSIWEFGQHYQLTVADQRLYSLFAGFRLDKIINGLVYQFASWSPIQGKFPYISYEGILFAFPVFWCIAAFLQDSVKKEIKEKHLTAIINILIALIIGITVFDSVYTPYMVTRYQLDVNFLLGIACFVAVGFRCETAKNRGWNRFVWITAVMTLLILPLLILVPYDGNFTEQNPQILTQVEKMIFWWR</sequence>
<evidence type="ECO:0000256" key="1">
    <source>
        <dbReference type="SAM" id="Phobius"/>
    </source>
</evidence>
<proteinExistence type="predicted"/>
<feature type="transmembrane region" description="Helical" evidence="1">
    <location>
        <begin position="351"/>
        <end position="369"/>
    </location>
</feature>
<gene>
    <name evidence="2" type="ORF">LKD48_10195</name>
</gene>
<keyword evidence="1" id="KW-1133">Transmembrane helix</keyword>
<feature type="transmembrane region" description="Helical" evidence="1">
    <location>
        <begin position="412"/>
        <end position="432"/>
    </location>
</feature>
<reference evidence="2 3" key="1">
    <citation type="submission" date="2021-10" db="EMBL/GenBank/DDBJ databases">
        <title>Anaerobic single-cell dispensing facilitates the cultivation of human gut bacteria.</title>
        <authorList>
            <person name="Afrizal A."/>
        </authorList>
    </citation>
    <scope>NUCLEOTIDE SEQUENCE [LARGE SCALE GENOMIC DNA]</scope>
    <source>
        <strain evidence="2 3">CLA-AA-H224</strain>
    </source>
</reference>
<dbReference type="Proteomes" id="UP001198200">
    <property type="component" value="Unassembled WGS sequence"/>
</dbReference>
<accession>A0AAE3E510</accession>
<dbReference type="AlphaFoldDB" id="A0AAE3E510"/>
<dbReference type="RefSeq" id="WP_308731957.1">
    <property type="nucleotide sequence ID" value="NZ_JAJEQN010000025.1"/>
</dbReference>